<dbReference type="Gene3D" id="3.40.50.510">
    <property type="entry name" value="Phosphotransferase system, mannose-type IIA component"/>
    <property type="match status" value="1"/>
</dbReference>
<feature type="domain" description="Sigma-54 factor interaction" evidence="4">
    <location>
        <begin position="112"/>
        <end position="346"/>
    </location>
</feature>
<gene>
    <name evidence="7" type="ORF">I6N95_04405</name>
</gene>
<dbReference type="Gene3D" id="3.40.50.300">
    <property type="entry name" value="P-loop containing nucleotide triphosphate hydrolases"/>
    <property type="match status" value="1"/>
</dbReference>
<dbReference type="SMART" id="SM00382">
    <property type="entry name" value="AAA"/>
    <property type="match status" value="1"/>
</dbReference>
<dbReference type="InterPro" id="IPR004701">
    <property type="entry name" value="PTS_EIIA_man-typ"/>
</dbReference>
<dbReference type="CDD" id="cd00133">
    <property type="entry name" value="PTS_IIB"/>
    <property type="match status" value="1"/>
</dbReference>
<dbReference type="PROSITE" id="PS50045">
    <property type="entry name" value="SIGMA54_INTERACT_4"/>
    <property type="match status" value="1"/>
</dbReference>
<dbReference type="AlphaFoldDB" id="A0A940P3B8"/>
<dbReference type="PROSITE" id="PS51096">
    <property type="entry name" value="PTS_EIIA_TYPE_4"/>
    <property type="match status" value="1"/>
</dbReference>
<dbReference type="PANTHER" id="PTHR32071">
    <property type="entry name" value="TRANSCRIPTIONAL REGULATORY PROTEIN"/>
    <property type="match status" value="1"/>
</dbReference>
<protein>
    <submittedName>
        <fullName evidence="7">Sigma 54-interacting transcriptional regulator</fullName>
    </submittedName>
</protein>
<dbReference type="InterPro" id="IPR036662">
    <property type="entry name" value="PTS_EIIA_man-typ_sf"/>
</dbReference>
<evidence type="ECO:0000256" key="2">
    <source>
        <dbReference type="ARBA" id="ARBA00022741"/>
    </source>
</evidence>
<dbReference type="InterPro" id="IPR003593">
    <property type="entry name" value="AAA+_ATPase"/>
</dbReference>
<evidence type="ECO:0000313" key="8">
    <source>
        <dbReference type="Proteomes" id="UP000674938"/>
    </source>
</evidence>
<dbReference type="PROSITE" id="PS51372">
    <property type="entry name" value="PRD_2"/>
    <property type="match status" value="1"/>
</dbReference>
<dbReference type="SUPFAM" id="SSF52540">
    <property type="entry name" value="P-loop containing nucleoside triphosphate hydrolases"/>
    <property type="match status" value="1"/>
</dbReference>
<dbReference type="GO" id="GO:0008982">
    <property type="term" value="F:protein-N(PI)-phosphohistidine-sugar phosphotransferase activity"/>
    <property type="evidence" value="ECO:0007669"/>
    <property type="project" value="InterPro"/>
</dbReference>
<dbReference type="InterPro" id="IPR027417">
    <property type="entry name" value="P-loop_NTPase"/>
</dbReference>
<dbReference type="CDD" id="cd00009">
    <property type="entry name" value="AAA"/>
    <property type="match status" value="1"/>
</dbReference>
<feature type="domain" description="PRD" evidence="6">
    <location>
        <begin position="820"/>
        <end position="915"/>
    </location>
</feature>
<evidence type="ECO:0000313" key="7">
    <source>
        <dbReference type="EMBL" id="MBP1040250.1"/>
    </source>
</evidence>
<dbReference type="RefSeq" id="WP_209525142.1">
    <property type="nucleotide sequence ID" value="NZ_JAEEGA010000002.1"/>
</dbReference>
<reference evidence="7" key="1">
    <citation type="submission" date="2020-12" db="EMBL/GenBank/DDBJ databases">
        <title>Vagococcus allomyrinae sp. nov. and Enterococcus lavae sp. nov., isolated from the larvae of Allomyrina dichotoma.</title>
        <authorList>
            <person name="Lee S.D."/>
        </authorList>
    </citation>
    <scope>NUCLEOTIDE SEQUENCE</scope>
    <source>
        <strain evidence="7">BWB3-3</strain>
    </source>
</reference>
<dbReference type="Pfam" id="PF00158">
    <property type="entry name" value="Sigma54_activat"/>
    <property type="match status" value="1"/>
</dbReference>
<proteinExistence type="predicted"/>
<keyword evidence="2" id="KW-0547">Nucleotide-binding</keyword>
<dbReference type="InterPro" id="IPR036095">
    <property type="entry name" value="PTS_EIIB-like_sf"/>
</dbReference>
<dbReference type="EMBL" id="JAEEGA010000002">
    <property type="protein sequence ID" value="MBP1040250.1"/>
    <property type="molecule type" value="Genomic_DNA"/>
</dbReference>
<dbReference type="GO" id="GO:0005524">
    <property type="term" value="F:ATP binding"/>
    <property type="evidence" value="ECO:0007669"/>
    <property type="project" value="UniProtKB-KW"/>
</dbReference>
<keyword evidence="8" id="KW-1185">Reference proteome</keyword>
<dbReference type="InterPro" id="IPR002078">
    <property type="entry name" value="Sigma_54_int"/>
</dbReference>
<dbReference type="GO" id="GO:0006355">
    <property type="term" value="P:regulation of DNA-templated transcription"/>
    <property type="evidence" value="ECO:0007669"/>
    <property type="project" value="InterPro"/>
</dbReference>
<dbReference type="Gene3D" id="3.40.50.2300">
    <property type="match status" value="1"/>
</dbReference>
<dbReference type="SUPFAM" id="SSF63520">
    <property type="entry name" value="PTS-regulatory domain, PRD"/>
    <property type="match status" value="1"/>
</dbReference>
<evidence type="ECO:0000259" key="4">
    <source>
        <dbReference type="PROSITE" id="PS50045"/>
    </source>
</evidence>
<dbReference type="Pfam" id="PF00874">
    <property type="entry name" value="PRD"/>
    <property type="match status" value="1"/>
</dbReference>
<evidence type="ECO:0000256" key="1">
    <source>
        <dbReference type="ARBA" id="ARBA00022679"/>
    </source>
</evidence>
<dbReference type="Proteomes" id="UP000674938">
    <property type="component" value="Unassembled WGS sequence"/>
</dbReference>
<dbReference type="GO" id="GO:0016020">
    <property type="term" value="C:membrane"/>
    <property type="evidence" value="ECO:0007669"/>
    <property type="project" value="InterPro"/>
</dbReference>
<sequence>MKRIDKVYLYCEDSTKSYSREMLMTDIDVGSSASEIAEALNLLRNNVSADLNILVKQEKLLKIKGKPTRFLEKKLLSEKLGIHFINQNECSSIQQLLPKERRQMIHSPFSRLIGSDKSLASVIRLAEAAISYPPNGLPTLVVGDSGTGKSLLAEVMFEYGKHEGSFKKESKFVVLNCADYAANPQLLLSQLFGSVKGAYTGAEKNRIGLIEQANDGVLFLDEVHRLPPEGQEMLFVYIDKNEFSRLGETHHRIKSGTLLVAATTENPNSVLLDTFKRRIPVMITMPNLGERSFSERLELIESLYKAESAKVGMALQVSVEVLKSLITYCPKGNIGQLKSDIQLSVARALLEKKKNNLENLTITNDFLSPYVLKTLTQISLEEKREVAILVGMKDYCFGHEDVLAVSAEEFQYDFLTFYDKHKHGTYSIEQAFKDYSQEIARRSILDDNFTFFLNGDIKQIILTISDILYKDLGIIIDKDINTALALYIYNKNEHQLALEPLDSVEISDRVMKATRSIIKTLENENNMFFSNAEVNLLGNIINSCEDTGKKSDVGIVLCAHGDGVATEIAKVVNNLLGQTIVHPVNMGLEISPSDIYQELKRQLSRIAEQNIVLFVDMGSIATFESNLSQETGKKVITIESIDPLLVLETAKNTEYLSMNFKNVIEGIQVCNTRTFERITRRIENYFDSNKKKIVYTVCGTSEGSAQFLKENIKKVFRDLNIFDIEVQAIKGKDAHAIAANLDSKKELQVVAVVGTIDPKLEQVPFISLQEMVLRKGIDKLLLLSGAVVTEERYEKNINEFTKEVVLDMGMESIDKYLYLLSAEKMRKSLESFVLNVEQELKTTFSNNVLLKLFVHTACMIERVLLNGSEVVLQEKKEGKKELAQVIKKAFRRIEVEYNIDISMDECYFIVEIFEK</sequence>
<dbReference type="SUPFAM" id="SSF53062">
    <property type="entry name" value="PTS system fructose IIA component-like"/>
    <property type="match status" value="1"/>
</dbReference>
<dbReference type="SUPFAM" id="SSF52794">
    <property type="entry name" value="PTS system IIB component-like"/>
    <property type="match status" value="1"/>
</dbReference>
<dbReference type="PANTHER" id="PTHR32071:SF90">
    <property type="entry name" value="TRANSCRIPTIONAL REGULATORY PROTEIN LEVR"/>
    <property type="match status" value="1"/>
</dbReference>
<dbReference type="InterPro" id="IPR011608">
    <property type="entry name" value="PRD"/>
</dbReference>
<dbReference type="Gene3D" id="1.10.1790.10">
    <property type="entry name" value="PRD domain"/>
    <property type="match status" value="1"/>
</dbReference>
<dbReference type="GO" id="GO:0009401">
    <property type="term" value="P:phosphoenolpyruvate-dependent sugar phosphotransferase system"/>
    <property type="evidence" value="ECO:0007669"/>
    <property type="project" value="InterPro"/>
</dbReference>
<name>A0A940P3B8_9ENTE</name>
<feature type="domain" description="PTS EIIA type-4" evidence="5">
    <location>
        <begin position="552"/>
        <end position="693"/>
    </location>
</feature>
<organism evidence="7 8">
    <name type="scientific">Vagococcus allomyrinae</name>
    <dbReference type="NCBI Taxonomy" id="2794353"/>
    <lineage>
        <taxon>Bacteria</taxon>
        <taxon>Bacillati</taxon>
        <taxon>Bacillota</taxon>
        <taxon>Bacilli</taxon>
        <taxon>Lactobacillales</taxon>
        <taxon>Enterococcaceae</taxon>
        <taxon>Vagococcus</taxon>
    </lineage>
</organism>
<evidence type="ECO:0000256" key="3">
    <source>
        <dbReference type="ARBA" id="ARBA00022840"/>
    </source>
</evidence>
<keyword evidence="1" id="KW-0808">Transferase</keyword>
<evidence type="ECO:0000259" key="5">
    <source>
        <dbReference type="PROSITE" id="PS51096"/>
    </source>
</evidence>
<dbReference type="InterPro" id="IPR036634">
    <property type="entry name" value="PRD_sf"/>
</dbReference>
<accession>A0A940P3B8</accession>
<evidence type="ECO:0000259" key="6">
    <source>
        <dbReference type="PROSITE" id="PS51372"/>
    </source>
</evidence>
<comment type="caution">
    <text evidence="7">The sequence shown here is derived from an EMBL/GenBank/DDBJ whole genome shotgun (WGS) entry which is preliminary data.</text>
</comment>
<keyword evidence="3" id="KW-0067">ATP-binding</keyword>